<evidence type="ECO:0000256" key="6">
    <source>
        <dbReference type="HAMAP-Rule" id="MF_00944"/>
    </source>
</evidence>
<keyword evidence="4 6" id="KW-0067">ATP-binding</keyword>
<dbReference type="Pfam" id="PF06071">
    <property type="entry name" value="YchF-GTPase_C"/>
    <property type="match status" value="1"/>
</dbReference>
<keyword evidence="2" id="KW-0479">Metal-binding</keyword>
<dbReference type="InterPro" id="IPR012675">
    <property type="entry name" value="Beta-grasp_dom_sf"/>
</dbReference>
<dbReference type="GO" id="GO:0005737">
    <property type="term" value="C:cytoplasm"/>
    <property type="evidence" value="ECO:0007669"/>
    <property type="project" value="TreeGrafter"/>
</dbReference>
<evidence type="ECO:0000313" key="9">
    <source>
        <dbReference type="EMBL" id="KKT60819.1"/>
    </source>
</evidence>
<evidence type="ECO:0000256" key="5">
    <source>
        <dbReference type="ARBA" id="ARBA00022842"/>
    </source>
</evidence>
<evidence type="ECO:0000256" key="2">
    <source>
        <dbReference type="ARBA" id="ARBA00022723"/>
    </source>
</evidence>
<dbReference type="InterPro" id="IPR041706">
    <property type="entry name" value="YchF_N"/>
</dbReference>
<feature type="binding site" evidence="6">
    <location>
        <begin position="12"/>
        <end position="17"/>
    </location>
    <ligand>
        <name>ATP</name>
        <dbReference type="ChEBI" id="CHEBI:30616"/>
    </ligand>
</feature>
<dbReference type="PROSITE" id="PS51880">
    <property type="entry name" value="TGS"/>
    <property type="match status" value="1"/>
</dbReference>
<dbReference type="SUPFAM" id="SSF81271">
    <property type="entry name" value="TGS-like"/>
    <property type="match status" value="1"/>
</dbReference>
<name>A0A0G1LLW1_9BACT</name>
<dbReference type="InterPro" id="IPR004396">
    <property type="entry name" value="ATPase_YchF/OLA1"/>
</dbReference>
<dbReference type="GO" id="GO:0005524">
    <property type="term" value="F:ATP binding"/>
    <property type="evidence" value="ECO:0007669"/>
    <property type="project" value="UniProtKB-UniRule"/>
</dbReference>
<dbReference type="GO" id="GO:0016887">
    <property type="term" value="F:ATP hydrolysis activity"/>
    <property type="evidence" value="ECO:0007669"/>
    <property type="project" value="UniProtKB-UniRule"/>
</dbReference>
<reference evidence="9 10" key="1">
    <citation type="journal article" date="2015" name="Nature">
        <title>rRNA introns, odd ribosomes, and small enigmatic genomes across a large radiation of phyla.</title>
        <authorList>
            <person name="Brown C.T."/>
            <person name="Hug L.A."/>
            <person name="Thomas B.C."/>
            <person name="Sharon I."/>
            <person name="Castelle C.J."/>
            <person name="Singh A."/>
            <person name="Wilkins M.J."/>
            <person name="Williams K.H."/>
            <person name="Banfield J.F."/>
        </authorList>
    </citation>
    <scope>NUCLEOTIDE SEQUENCE [LARGE SCALE GENOMIC DNA]</scope>
</reference>
<dbReference type="Pfam" id="PF01926">
    <property type="entry name" value="MMR_HSR1"/>
    <property type="match status" value="1"/>
</dbReference>
<dbReference type="Proteomes" id="UP000033945">
    <property type="component" value="Unassembled WGS sequence"/>
</dbReference>
<keyword evidence="3 6" id="KW-0547">Nucleotide-binding</keyword>
<evidence type="ECO:0000256" key="3">
    <source>
        <dbReference type="ARBA" id="ARBA00022741"/>
    </source>
</evidence>
<comment type="caution">
    <text evidence="9">The sequence shown here is derived from an EMBL/GenBank/DDBJ whole genome shotgun (WGS) entry which is preliminary data.</text>
</comment>
<dbReference type="InterPro" id="IPR031167">
    <property type="entry name" value="G_OBG"/>
</dbReference>
<dbReference type="PROSITE" id="PS51710">
    <property type="entry name" value="G_OBG"/>
    <property type="match status" value="1"/>
</dbReference>
<accession>A0A0G1LLW1</accession>
<dbReference type="InterPro" id="IPR027417">
    <property type="entry name" value="P-loop_NTPase"/>
</dbReference>
<dbReference type="PIRSF" id="PIRSF006641">
    <property type="entry name" value="CHP00092"/>
    <property type="match status" value="1"/>
</dbReference>
<dbReference type="NCBIfam" id="TIGR00092">
    <property type="entry name" value="redox-regulated ATPase YchF"/>
    <property type="match status" value="1"/>
</dbReference>
<dbReference type="GO" id="GO:0043023">
    <property type="term" value="F:ribosomal large subunit binding"/>
    <property type="evidence" value="ECO:0007669"/>
    <property type="project" value="UniProtKB-UniRule"/>
</dbReference>
<organism evidence="9 10">
    <name type="scientific">Candidatus Giovannonibacteria bacterium GW2011_GWA2_44_26</name>
    <dbReference type="NCBI Taxonomy" id="1618648"/>
    <lineage>
        <taxon>Bacteria</taxon>
        <taxon>Candidatus Giovannoniibacteriota</taxon>
    </lineage>
</organism>
<dbReference type="PATRIC" id="fig|1618648.3.peg.1103"/>
<dbReference type="AlphaFoldDB" id="A0A0G1LLW1"/>
<dbReference type="Gene3D" id="3.10.20.30">
    <property type="match status" value="1"/>
</dbReference>
<keyword evidence="5" id="KW-0460">Magnesium</keyword>
<evidence type="ECO:0000259" key="7">
    <source>
        <dbReference type="PROSITE" id="PS51710"/>
    </source>
</evidence>
<dbReference type="HAMAP" id="MF_00944">
    <property type="entry name" value="YchF_OLA1_ATPase"/>
    <property type="match status" value="1"/>
</dbReference>
<evidence type="ECO:0000259" key="8">
    <source>
        <dbReference type="PROSITE" id="PS51880"/>
    </source>
</evidence>
<dbReference type="SUPFAM" id="SSF52540">
    <property type="entry name" value="P-loop containing nucleoside triphosphate hydrolases"/>
    <property type="match status" value="1"/>
</dbReference>
<dbReference type="InterPro" id="IPR004095">
    <property type="entry name" value="TGS"/>
</dbReference>
<dbReference type="InterPro" id="IPR013029">
    <property type="entry name" value="YchF_C"/>
</dbReference>
<evidence type="ECO:0000256" key="1">
    <source>
        <dbReference type="ARBA" id="ARBA00001946"/>
    </source>
</evidence>
<dbReference type="InterPro" id="IPR012676">
    <property type="entry name" value="TGS-like"/>
</dbReference>
<dbReference type="PANTHER" id="PTHR23305">
    <property type="entry name" value="OBG GTPASE FAMILY"/>
    <property type="match status" value="1"/>
</dbReference>
<dbReference type="Gene3D" id="3.40.50.300">
    <property type="entry name" value="P-loop containing nucleotide triphosphate hydrolases"/>
    <property type="match status" value="1"/>
</dbReference>
<evidence type="ECO:0000313" key="10">
    <source>
        <dbReference type="Proteomes" id="UP000033945"/>
    </source>
</evidence>
<dbReference type="PRINTS" id="PR00326">
    <property type="entry name" value="GTP1OBG"/>
</dbReference>
<evidence type="ECO:0000256" key="4">
    <source>
        <dbReference type="ARBA" id="ARBA00022840"/>
    </source>
</evidence>
<sequence length="367" mass="41290">MSFSIAIVGLPNVGKSTLFKALTKKQVDIQNYPFCTIDPNVGIVAVPDERLEKLTVFSRSKKITPTVIEFVDIAGLVRGASQGEGLGNQFLSHIRETKAIAQVVRVFEDANITHVEKRIDPLGDIEIINLELIFADLATVAKRLEQTAKEAKSGTNKEAVARKEVLEKMKTVLESNTLLNAVSFVEAEMPFVKELNLLTSKPILYVLNKKFGGQNLDEMNDERWQKLLEYFQKQNSIYVTLDAAIELELNELSEEERATYKKEFGLPEASGLDELIKKSYQLLRLITYLTTGEDETRAWTVRQGAKAPQAAAEIHTDFEKKFIRAEVINWQTLLDAGSYASAREKGLLRTEGKEYIVRDGDTIEFKI</sequence>
<feature type="domain" description="OBG-type G" evidence="7">
    <location>
        <begin position="3"/>
        <end position="261"/>
    </location>
</feature>
<dbReference type="InterPro" id="IPR023192">
    <property type="entry name" value="TGS-like_dom_sf"/>
</dbReference>
<comment type="cofactor">
    <cofactor evidence="1">
        <name>Mg(2+)</name>
        <dbReference type="ChEBI" id="CHEBI:18420"/>
    </cofactor>
</comment>
<proteinExistence type="inferred from homology"/>
<dbReference type="InterPro" id="IPR006073">
    <property type="entry name" value="GTP-bd"/>
</dbReference>
<dbReference type="Gene3D" id="1.10.150.300">
    <property type="entry name" value="TGS-like domain"/>
    <property type="match status" value="1"/>
</dbReference>
<dbReference type="FunFam" id="1.10.150.300:FF:000001">
    <property type="entry name" value="Ribosome-binding ATPase YchF"/>
    <property type="match status" value="1"/>
</dbReference>
<feature type="domain" description="TGS" evidence="8">
    <location>
        <begin position="284"/>
        <end position="367"/>
    </location>
</feature>
<protein>
    <recommendedName>
        <fullName evidence="6">Ribosome-binding ATPase YchF</fullName>
    </recommendedName>
</protein>
<gene>
    <name evidence="6" type="primary">ychF</name>
    <name evidence="9" type="ORF">UW55_C0044G0002</name>
</gene>
<dbReference type="GO" id="GO:0005525">
    <property type="term" value="F:GTP binding"/>
    <property type="evidence" value="ECO:0007669"/>
    <property type="project" value="InterPro"/>
</dbReference>
<dbReference type="GO" id="GO:0046872">
    <property type="term" value="F:metal ion binding"/>
    <property type="evidence" value="ECO:0007669"/>
    <property type="project" value="UniProtKB-KW"/>
</dbReference>
<dbReference type="FunFam" id="3.10.20.30:FF:000001">
    <property type="entry name" value="Ribosome-binding ATPase YchF"/>
    <property type="match status" value="1"/>
</dbReference>
<comment type="similarity">
    <text evidence="6">Belongs to the TRAFAC class OBG-HflX-like GTPase superfamily. OBG GTPase family. YchF/OLA1 subfamily.</text>
</comment>
<dbReference type="CDD" id="cd01900">
    <property type="entry name" value="YchF"/>
    <property type="match status" value="1"/>
</dbReference>
<comment type="function">
    <text evidence="6">ATPase that binds to both the 70S ribosome and the 50S ribosomal subunit in a nucleotide-independent manner.</text>
</comment>
<dbReference type="PANTHER" id="PTHR23305:SF18">
    <property type="entry name" value="OBG-TYPE G DOMAIN-CONTAINING PROTEIN"/>
    <property type="match status" value="1"/>
</dbReference>
<dbReference type="CDD" id="cd04867">
    <property type="entry name" value="TGS_YchF_OLA1"/>
    <property type="match status" value="1"/>
</dbReference>
<dbReference type="EMBL" id="LCIT01000044">
    <property type="protein sequence ID" value="KKT60819.1"/>
    <property type="molecule type" value="Genomic_DNA"/>
</dbReference>